<accession>A0ABN6WT31</accession>
<feature type="binding site" evidence="3">
    <location>
        <begin position="85"/>
        <end position="86"/>
    </location>
    <ligand>
        <name>S-adenosyl-L-methionine</name>
        <dbReference type="ChEBI" id="CHEBI:59789"/>
    </ligand>
</feature>
<organism evidence="5 6">
    <name type="scientific">Hydrogenimonas cancrithermarum</name>
    <dbReference type="NCBI Taxonomy" id="2993563"/>
    <lineage>
        <taxon>Bacteria</taxon>
        <taxon>Pseudomonadati</taxon>
        <taxon>Campylobacterota</taxon>
        <taxon>Epsilonproteobacteria</taxon>
        <taxon>Campylobacterales</taxon>
        <taxon>Hydrogenimonadaceae</taxon>
        <taxon>Hydrogenimonas</taxon>
    </lineage>
</organism>
<feature type="binding site" evidence="3">
    <location>
        <position position="193"/>
    </location>
    <ligand>
        <name>S-adenosyl-L-methionine</name>
        <dbReference type="ChEBI" id="CHEBI:59789"/>
    </ligand>
</feature>
<proteinExistence type="inferred from homology"/>
<protein>
    <recommendedName>
        <fullName evidence="3">Carboxy-S-adenosyl-L-methionine synthase</fullName>
        <shortName evidence="3">Cx-SAM synthase</shortName>
        <ecNumber evidence="3">2.1.3.-</ecNumber>
    </recommendedName>
</protein>
<dbReference type="CDD" id="cd02440">
    <property type="entry name" value="AdoMet_MTases"/>
    <property type="match status" value="1"/>
</dbReference>
<evidence type="ECO:0000256" key="2">
    <source>
        <dbReference type="ARBA" id="ARBA00022691"/>
    </source>
</evidence>
<comment type="function">
    <text evidence="3">Catalyzes the conversion of S-adenosyl-L-methionine (SAM) to carboxy-S-adenosyl-L-methionine (Cx-SAM).</text>
</comment>
<dbReference type="HAMAP" id="MF_01589">
    <property type="entry name" value="Cx_SAM_synthase"/>
    <property type="match status" value="1"/>
</dbReference>
<dbReference type="EC" id="2.1.3.-" evidence="3"/>
<dbReference type="InterPro" id="IPR041698">
    <property type="entry name" value="Methyltransf_25"/>
</dbReference>
<dbReference type="InterPro" id="IPR005271">
    <property type="entry name" value="CmoA"/>
</dbReference>
<gene>
    <name evidence="3 5" type="primary">cmoA</name>
    <name evidence="5" type="ORF">HCR_05580</name>
</gene>
<dbReference type="SUPFAM" id="SSF53335">
    <property type="entry name" value="S-adenosyl-L-methionine-dependent methyltransferases"/>
    <property type="match status" value="1"/>
</dbReference>
<dbReference type="PIRSF" id="PIRSF006325">
    <property type="entry name" value="MeTrfase_bac"/>
    <property type="match status" value="1"/>
</dbReference>
<dbReference type="PANTHER" id="PTHR43861">
    <property type="entry name" value="TRANS-ACONITATE 2-METHYLTRANSFERASE-RELATED"/>
    <property type="match status" value="1"/>
</dbReference>
<dbReference type="Pfam" id="PF13649">
    <property type="entry name" value="Methyltransf_25"/>
    <property type="match status" value="1"/>
</dbReference>
<keyword evidence="2 3" id="KW-0949">S-adenosyl-L-methionine</keyword>
<dbReference type="PANTHER" id="PTHR43861:SF2">
    <property type="entry name" value="CARBOXY-S-ADENOSYL-L-METHIONINE SYNTHASE"/>
    <property type="match status" value="1"/>
</dbReference>
<sequence length="236" mass="26980">MKKDRLFEVPIEKQFEFDERVAAVFDDMIERSVPFYRHNLELIVALLLRRIKPGMRIVDLGSSTGALLIELASRCEVEAEFIGVDNAPAMVELAQKKAQALEVPVSFVCADLMRYDFGGSDIVIANYTLQFIRPLVRNSVVAKIYQSLKDGGLFICSEKVLMQSKWLNKQIIDIYYDYKKGQGYSETEIMRKREALENVLIPYTIEENGAMMKACGFKTVDTIFQWGNFVTMAAFR</sequence>
<dbReference type="NCBIfam" id="TIGR00740">
    <property type="entry name" value="carboxy-S-adenosyl-L-methionine synthase CmoA"/>
    <property type="match status" value="1"/>
</dbReference>
<reference evidence="5 6" key="1">
    <citation type="submission" date="2023-03" db="EMBL/GenBank/DDBJ databases">
        <title>Description of Hydrogenimonas sp. ISO32.</title>
        <authorList>
            <person name="Mino S."/>
            <person name="Fukazawa S."/>
            <person name="Sawabe T."/>
        </authorList>
    </citation>
    <scope>NUCLEOTIDE SEQUENCE [LARGE SCALE GENOMIC DNA]</scope>
    <source>
        <strain evidence="5 6">ISO32</strain>
    </source>
</reference>
<keyword evidence="1 3" id="KW-0808">Transferase</keyword>
<evidence type="ECO:0000256" key="1">
    <source>
        <dbReference type="ARBA" id="ARBA00022679"/>
    </source>
</evidence>
<dbReference type="Proteomes" id="UP001321445">
    <property type="component" value="Chromosome"/>
</dbReference>
<name>A0ABN6WT31_9BACT</name>
<comment type="similarity">
    <text evidence="3">Belongs to the class I-like SAM-binding methyltransferase superfamily. Cx-SAM synthase family.</text>
</comment>
<feature type="domain" description="Methyltransferase" evidence="4">
    <location>
        <begin position="57"/>
        <end position="152"/>
    </location>
</feature>
<comment type="catalytic activity">
    <reaction evidence="3">
        <text>prephenate + S-adenosyl-L-methionine = carboxy-S-adenosyl-L-methionine + 3-phenylpyruvate + H2O</text>
        <dbReference type="Rhea" id="RHEA:51692"/>
        <dbReference type="ChEBI" id="CHEBI:15377"/>
        <dbReference type="ChEBI" id="CHEBI:18005"/>
        <dbReference type="ChEBI" id="CHEBI:29934"/>
        <dbReference type="ChEBI" id="CHEBI:59789"/>
        <dbReference type="ChEBI" id="CHEBI:134278"/>
    </reaction>
</comment>
<evidence type="ECO:0000313" key="6">
    <source>
        <dbReference type="Proteomes" id="UP001321445"/>
    </source>
</evidence>
<keyword evidence="6" id="KW-1185">Reference proteome</keyword>
<dbReference type="EMBL" id="AP027370">
    <property type="protein sequence ID" value="BDY12246.1"/>
    <property type="molecule type" value="Genomic_DNA"/>
</dbReference>
<feature type="binding site" evidence="3">
    <location>
        <position position="36"/>
    </location>
    <ligand>
        <name>S-adenosyl-L-methionine</name>
        <dbReference type="ChEBI" id="CHEBI:59789"/>
    </ligand>
</feature>
<feature type="binding site" evidence="3">
    <location>
        <begin position="111"/>
        <end position="112"/>
    </location>
    <ligand>
        <name>S-adenosyl-L-methionine</name>
        <dbReference type="ChEBI" id="CHEBI:59789"/>
    </ligand>
</feature>
<evidence type="ECO:0000256" key="3">
    <source>
        <dbReference type="HAMAP-Rule" id="MF_01589"/>
    </source>
</evidence>
<dbReference type="Gene3D" id="3.40.50.150">
    <property type="entry name" value="Vaccinia Virus protein VP39"/>
    <property type="match status" value="1"/>
</dbReference>
<dbReference type="RefSeq" id="WP_286337447.1">
    <property type="nucleotide sequence ID" value="NZ_AP027370.1"/>
</dbReference>
<feature type="binding site" evidence="3">
    <location>
        <position position="126"/>
    </location>
    <ligand>
        <name>S-adenosyl-L-methionine</name>
        <dbReference type="ChEBI" id="CHEBI:59789"/>
    </ligand>
</feature>
<dbReference type="InterPro" id="IPR029063">
    <property type="entry name" value="SAM-dependent_MTases_sf"/>
</dbReference>
<evidence type="ECO:0000313" key="5">
    <source>
        <dbReference type="EMBL" id="BDY12246.1"/>
    </source>
</evidence>
<feature type="binding site" evidence="3">
    <location>
        <begin position="61"/>
        <end position="63"/>
    </location>
    <ligand>
        <name>S-adenosyl-L-methionine</name>
        <dbReference type="ChEBI" id="CHEBI:59789"/>
    </ligand>
</feature>
<evidence type="ECO:0000259" key="4">
    <source>
        <dbReference type="Pfam" id="PF13649"/>
    </source>
</evidence>